<dbReference type="InterPro" id="IPR009511">
    <property type="entry name" value="MAD1/Cdc20-bound-Mad2-bd"/>
</dbReference>
<dbReference type="Pfam" id="PF06581">
    <property type="entry name" value="p31comet"/>
    <property type="match status" value="1"/>
</dbReference>
<dbReference type="EMBL" id="CACRXK020004829">
    <property type="protein sequence ID" value="CAB4004187.1"/>
    <property type="molecule type" value="Genomic_DNA"/>
</dbReference>
<sequence length="282" mass="32443">METKVEFTEKLDRLTCATLLIETVKYLLFHRYQMPLPFDQLKAEDERDRKLEYARRSPRNRPLPSVLKKKRQLIADMEELVLNLYQRCLQVEIFEVLLLFGATVVNPKEMYSIRFCNIGETSEADRVKAECASGKENGLNSRSKFVDKCCRKLARTLFTDPSLNERGELGCTSIHCFILASRNLDTTWFRPKFSFKVPKKGKSCEIRIYSDSDGHMGILNGNDGEIRTLQGNDGHMRTSDGNVGILEGTDGEQDTLWFQAPVVIKGYKETYKETVESSMWKK</sequence>
<organism evidence="1 2">
    <name type="scientific">Paramuricea clavata</name>
    <name type="common">Red gorgonian</name>
    <name type="synonym">Violescent sea-whip</name>
    <dbReference type="NCBI Taxonomy" id="317549"/>
    <lineage>
        <taxon>Eukaryota</taxon>
        <taxon>Metazoa</taxon>
        <taxon>Cnidaria</taxon>
        <taxon>Anthozoa</taxon>
        <taxon>Octocorallia</taxon>
        <taxon>Malacalcyonacea</taxon>
        <taxon>Plexauridae</taxon>
        <taxon>Paramuricea</taxon>
    </lineage>
</organism>
<dbReference type="Proteomes" id="UP001152795">
    <property type="component" value="Unassembled WGS sequence"/>
</dbReference>
<dbReference type="AlphaFoldDB" id="A0A6S7HK83"/>
<dbReference type="PANTHER" id="PTHR15681:SF1">
    <property type="entry name" value="MAD2L1-BINDING PROTEIN"/>
    <property type="match status" value="1"/>
</dbReference>
<dbReference type="InterPro" id="IPR053729">
    <property type="entry name" value="MAD2L1BP_domain_sf"/>
</dbReference>
<dbReference type="GO" id="GO:0005634">
    <property type="term" value="C:nucleus"/>
    <property type="evidence" value="ECO:0007669"/>
    <property type="project" value="InterPro"/>
</dbReference>
<evidence type="ECO:0000313" key="1">
    <source>
        <dbReference type="EMBL" id="CAB4004187.1"/>
    </source>
</evidence>
<dbReference type="PANTHER" id="PTHR15681">
    <property type="entry name" value="MAD2L1-BINDING PROTEIN"/>
    <property type="match status" value="1"/>
</dbReference>
<name>A0A6S7HK83_PARCT</name>
<keyword evidence="2" id="KW-1185">Reference proteome</keyword>
<dbReference type="GO" id="GO:0007096">
    <property type="term" value="P:regulation of exit from mitosis"/>
    <property type="evidence" value="ECO:0007669"/>
    <property type="project" value="InterPro"/>
</dbReference>
<gene>
    <name evidence="1" type="ORF">PACLA_8A001201</name>
</gene>
<accession>A0A6S7HK83</accession>
<protein>
    <submittedName>
        <fullName evidence="1">MAD2L1-binding -like</fullName>
    </submittedName>
</protein>
<dbReference type="Gene3D" id="3.30.900.20">
    <property type="match status" value="1"/>
</dbReference>
<dbReference type="OrthoDB" id="6334764at2759"/>
<proteinExistence type="predicted"/>
<evidence type="ECO:0000313" key="2">
    <source>
        <dbReference type="Proteomes" id="UP001152795"/>
    </source>
</evidence>
<comment type="caution">
    <text evidence="1">The sequence shown here is derived from an EMBL/GenBank/DDBJ whole genome shotgun (WGS) entry which is preliminary data.</text>
</comment>
<reference evidence="1" key="1">
    <citation type="submission" date="2020-04" db="EMBL/GenBank/DDBJ databases">
        <authorList>
            <person name="Alioto T."/>
            <person name="Alioto T."/>
            <person name="Gomez Garrido J."/>
        </authorList>
    </citation>
    <scope>NUCLEOTIDE SEQUENCE</scope>
    <source>
        <strain evidence="1">A484AB</strain>
    </source>
</reference>